<protein>
    <recommendedName>
        <fullName evidence="8">HTH myb-type domain-containing protein</fullName>
    </recommendedName>
</protein>
<evidence type="ECO:0000256" key="4">
    <source>
        <dbReference type="ARBA" id="ARBA00023242"/>
    </source>
</evidence>
<gene>
    <name evidence="7" type="ORF">CHYS00102_LOCUS21568</name>
</gene>
<feature type="domain" description="HTH myb-type" evidence="6">
    <location>
        <begin position="93"/>
        <end position="142"/>
    </location>
</feature>
<dbReference type="EMBL" id="HBFR01029636">
    <property type="protein sequence ID" value="CAD8894355.1"/>
    <property type="molecule type" value="Transcribed_RNA"/>
</dbReference>
<dbReference type="GO" id="GO:0003677">
    <property type="term" value="F:DNA binding"/>
    <property type="evidence" value="ECO:0007669"/>
    <property type="project" value="UniProtKB-KW"/>
</dbReference>
<evidence type="ECO:0000256" key="1">
    <source>
        <dbReference type="ARBA" id="ARBA00023015"/>
    </source>
</evidence>
<dbReference type="InterPro" id="IPR001005">
    <property type="entry name" value="SANT/Myb"/>
</dbReference>
<keyword evidence="4" id="KW-0539">Nucleus</keyword>
<evidence type="ECO:0000259" key="5">
    <source>
        <dbReference type="PROSITE" id="PS51293"/>
    </source>
</evidence>
<dbReference type="PROSITE" id="PS51294">
    <property type="entry name" value="HTH_MYB"/>
    <property type="match status" value="1"/>
</dbReference>
<accession>A0A7S1FWR2</accession>
<dbReference type="InterPro" id="IPR009057">
    <property type="entry name" value="Homeodomain-like_sf"/>
</dbReference>
<dbReference type="CDD" id="cd00167">
    <property type="entry name" value="SANT"/>
    <property type="match status" value="1"/>
</dbReference>
<evidence type="ECO:0000256" key="3">
    <source>
        <dbReference type="ARBA" id="ARBA00023163"/>
    </source>
</evidence>
<name>A0A7S1FWR2_9STRA</name>
<evidence type="ECO:0000313" key="7">
    <source>
        <dbReference type="EMBL" id="CAD8894355.1"/>
    </source>
</evidence>
<dbReference type="Gene3D" id="1.10.10.60">
    <property type="entry name" value="Homeodomain-like"/>
    <property type="match status" value="1"/>
</dbReference>
<keyword evidence="2" id="KW-0238">DNA-binding</keyword>
<evidence type="ECO:0000256" key="2">
    <source>
        <dbReference type="ARBA" id="ARBA00023125"/>
    </source>
</evidence>
<dbReference type="Pfam" id="PF00249">
    <property type="entry name" value="Myb_DNA-binding"/>
    <property type="match status" value="1"/>
</dbReference>
<dbReference type="InterPro" id="IPR017930">
    <property type="entry name" value="Myb_dom"/>
</dbReference>
<dbReference type="PROSITE" id="PS51293">
    <property type="entry name" value="SANT"/>
    <property type="match status" value="1"/>
</dbReference>
<sequence>MDSPAVHDDLVIGSSDGEAVAGRKSDSVEKTTHAVLTLHELVAAVQQASTAIERSVVRKVLAEMVTTTCNATADSSSAPVETLIAVPILLLEKGHWSSSEHNLFLAGIECYRKEWKKVATHVTTCTVTQVRAHAKSHFKLPKTAAPVVIPPTDGMTAPTPIATVRPDVTTPDGIVGVVIRNNVLGSSEPVFVLNFDRSLPVCAVVSVLKETSVYKSMGYSLLSDDCIRLLCCDMWENALSKQRGYVNCCLVSRKTQISSKHHLLVKLDRTLCDDFLTKFSGNGRRLNVAYDLWRCCLWELCHEFIKIGRKLDYSDKNNCSISDLIHSVMVQDIVGLVEPVSLNLQQSIYYVAGWTLCAAKKMSCRQKAHFGKFVLEFVEYCSFSSDDQAT</sequence>
<feature type="domain" description="SANT" evidence="5">
    <location>
        <begin position="91"/>
        <end position="142"/>
    </location>
</feature>
<evidence type="ECO:0008006" key="8">
    <source>
        <dbReference type="Google" id="ProtNLM"/>
    </source>
</evidence>
<organism evidence="7">
    <name type="scientific">Corethron hystrix</name>
    <dbReference type="NCBI Taxonomy" id="216773"/>
    <lineage>
        <taxon>Eukaryota</taxon>
        <taxon>Sar</taxon>
        <taxon>Stramenopiles</taxon>
        <taxon>Ochrophyta</taxon>
        <taxon>Bacillariophyta</taxon>
        <taxon>Coscinodiscophyceae</taxon>
        <taxon>Corethrophycidae</taxon>
        <taxon>Corethrales</taxon>
        <taxon>Corethraceae</taxon>
        <taxon>Corethron</taxon>
    </lineage>
</organism>
<dbReference type="SMART" id="SM00717">
    <property type="entry name" value="SANT"/>
    <property type="match status" value="1"/>
</dbReference>
<dbReference type="InterPro" id="IPR017884">
    <property type="entry name" value="SANT_dom"/>
</dbReference>
<proteinExistence type="predicted"/>
<dbReference type="PANTHER" id="PTHR12802">
    <property type="entry name" value="SWI/SNF COMPLEX-RELATED"/>
    <property type="match status" value="1"/>
</dbReference>
<dbReference type="SUPFAM" id="SSF46689">
    <property type="entry name" value="Homeodomain-like"/>
    <property type="match status" value="1"/>
</dbReference>
<keyword evidence="1" id="KW-0805">Transcription regulation</keyword>
<dbReference type="AlphaFoldDB" id="A0A7S1FWR2"/>
<reference evidence="7" key="1">
    <citation type="submission" date="2021-01" db="EMBL/GenBank/DDBJ databases">
        <authorList>
            <person name="Corre E."/>
            <person name="Pelletier E."/>
            <person name="Niang G."/>
            <person name="Scheremetjew M."/>
            <person name="Finn R."/>
            <person name="Kale V."/>
            <person name="Holt S."/>
            <person name="Cochrane G."/>
            <person name="Meng A."/>
            <person name="Brown T."/>
            <person name="Cohen L."/>
        </authorList>
    </citation>
    <scope>NUCLEOTIDE SEQUENCE</scope>
    <source>
        <strain evidence="7">308</strain>
    </source>
</reference>
<evidence type="ECO:0000259" key="6">
    <source>
        <dbReference type="PROSITE" id="PS51294"/>
    </source>
</evidence>
<keyword evidence="3" id="KW-0804">Transcription</keyword>